<feature type="chain" id="PRO_5046909876" description="Alpha-galactosidase" evidence="7">
    <location>
        <begin position="27"/>
        <end position="610"/>
    </location>
</feature>
<dbReference type="SUPFAM" id="SSF51011">
    <property type="entry name" value="Glycosyl hydrolase domain"/>
    <property type="match status" value="1"/>
</dbReference>
<dbReference type="CDD" id="cd04081">
    <property type="entry name" value="CBM35_galactosidase-like"/>
    <property type="match status" value="1"/>
</dbReference>
<keyword evidence="4 5" id="KW-0326">Glycosidase</keyword>
<dbReference type="SUPFAM" id="SSF51445">
    <property type="entry name" value="(Trans)glycosidases"/>
    <property type="match status" value="1"/>
</dbReference>
<feature type="signal peptide" evidence="7">
    <location>
        <begin position="1"/>
        <end position="26"/>
    </location>
</feature>
<evidence type="ECO:0000313" key="9">
    <source>
        <dbReference type="EMBL" id="MFC3763996.1"/>
    </source>
</evidence>
<proteinExistence type="inferred from homology"/>
<evidence type="ECO:0000256" key="4">
    <source>
        <dbReference type="ARBA" id="ARBA00023295"/>
    </source>
</evidence>
<dbReference type="RefSeq" id="WP_205116185.1">
    <property type="nucleotide sequence ID" value="NZ_JAFBCM010000001.1"/>
</dbReference>
<keyword evidence="10" id="KW-1185">Reference proteome</keyword>
<feature type="compositionally biased region" description="Polar residues" evidence="6">
    <location>
        <begin position="36"/>
        <end position="53"/>
    </location>
</feature>
<name>A0ABV7YFG1_9ACTN</name>
<keyword evidence="2 7" id="KW-0732">Signal</keyword>
<reference evidence="10" key="1">
    <citation type="journal article" date="2019" name="Int. J. Syst. Evol. Microbiol.">
        <title>The Global Catalogue of Microorganisms (GCM) 10K type strain sequencing project: providing services to taxonomists for standard genome sequencing and annotation.</title>
        <authorList>
            <consortium name="The Broad Institute Genomics Platform"/>
            <consortium name="The Broad Institute Genome Sequencing Center for Infectious Disease"/>
            <person name="Wu L."/>
            <person name="Ma J."/>
        </authorList>
    </citation>
    <scope>NUCLEOTIDE SEQUENCE [LARGE SCALE GENOMIC DNA]</scope>
    <source>
        <strain evidence="10">CGMCC 4.7241</strain>
    </source>
</reference>
<dbReference type="SUPFAM" id="SSF49785">
    <property type="entry name" value="Galactose-binding domain-like"/>
    <property type="match status" value="1"/>
</dbReference>
<evidence type="ECO:0000256" key="6">
    <source>
        <dbReference type="SAM" id="MobiDB-lite"/>
    </source>
</evidence>
<dbReference type="PANTHER" id="PTHR11452">
    <property type="entry name" value="ALPHA-GALACTOSIDASE/ALPHA-N-ACETYLGALACTOSAMINIDASE"/>
    <property type="match status" value="1"/>
</dbReference>
<dbReference type="EMBL" id="JBHRZH010000022">
    <property type="protein sequence ID" value="MFC3763996.1"/>
    <property type="molecule type" value="Genomic_DNA"/>
</dbReference>
<evidence type="ECO:0000256" key="3">
    <source>
        <dbReference type="ARBA" id="ARBA00022801"/>
    </source>
</evidence>
<dbReference type="InterPro" id="IPR008979">
    <property type="entry name" value="Galactose-bd-like_sf"/>
</dbReference>
<dbReference type="EC" id="3.2.1.22" evidence="5"/>
<feature type="region of interest" description="Disordered" evidence="6">
    <location>
        <begin position="26"/>
        <end position="64"/>
    </location>
</feature>
<dbReference type="Pfam" id="PF17801">
    <property type="entry name" value="Melibiase_C"/>
    <property type="match status" value="1"/>
</dbReference>
<dbReference type="InterPro" id="IPR002241">
    <property type="entry name" value="Glyco_hydro_27"/>
</dbReference>
<accession>A0ABV7YFG1</accession>
<comment type="similarity">
    <text evidence="1 5">Belongs to the glycosyl hydrolase 27 family.</text>
</comment>
<gene>
    <name evidence="9" type="ORF">ACFOUW_24395</name>
</gene>
<comment type="catalytic activity">
    <reaction evidence="5">
        <text>Hydrolysis of terminal, non-reducing alpha-D-galactose residues in alpha-D-galactosides, including galactose oligosaccharides, galactomannans and galactolipids.</text>
        <dbReference type="EC" id="3.2.1.22"/>
    </reaction>
</comment>
<feature type="domain" description="CBM6" evidence="8">
    <location>
        <begin position="483"/>
        <end position="608"/>
    </location>
</feature>
<dbReference type="Gene3D" id="3.20.20.70">
    <property type="entry name" value="Aldolase class I"/>
    <property type="match status" value="1"/>
</dbReference>
<evidence type="ECO:0000259" key="8">
    <source>
        <dbReference type="PROSITE" id="PS51175"/>
    </source>
</evidence>
<dbReference type="Proteomes" id="UP001595699">
    <property type="component" value="Unassembled WGS sequence"/>
</dbReference>
<dbReference type="PRINTS" id="PR00740">
    <property type="entry name" value="GLHYDRLASE27"/>
</dbReference>
<sequence>MRNLRHLGTLSAVAALVVGGLGVAQGSDGPHGPAPKQTQQETNSEANVVTAQPATEEPPPYRGWSSWSMQSSNYPGLNPRGSASWLHEANLLAQARVMSKHLKKFGYEYINIDSGWSATWDWHGQFDANGRATPDKERFPRGMKYVADELHKLGLKAGIYLPVGLDKGAYEKGDLPIANAPDCSLYDIVYDDKRSTNGWDSAYKIDFSKPCAQAYIDSQAQIIADWGYDFLKLDGVGPGSFKQGPNYDNRADVEAWHKAIAKTGRTMHFQVSWSLERSAIDTWQQFSDSWRLDTDVECYCDTLVTWHGSVSNRFYDVPSWVQHSGRGGWNNLDTINVAVGAMDGLTTDERRAYMTLWSISAAPLYAGDDLTRIDKLGWELLTNKEVLAINEAGRAASPVTPKVPQQVWRVQNADGSYTVALFNLDKHPAIVEANWSTLGFTGSAQVRDIWSGKNLGTHDDSWFAKLPAHGTRLLNVKPTRAATSYEAEAAGNTLTGSAKVNGCEGCAGGLKVGDLGEGASVVLQGIHVAKAGTYDVTVSYTDGSDGRQIGIGVNGGAVQKVTLGGGGDDLWDRVHATTYRLALKKGANTITFANLGGYGPDIDRVTVQAR</sequence>
<dbReference type="InterPro" id="IPR041233">
    <property type="entry name" value="Melibiase_C"/>
</dbReference>
<dbReference type="InterPro" id="IPR013780">
    <property type="entry name" value="Glyco_hydro_b"/>
</dbReference>
<dbReference type="InterPro" id="IPR017853">
    <property type="entry name" value="GH"/>
</dbReference>
<protein>
    <recommendedName>
        <fullName evidence="5">Alpha-galactosidase</fullName>
        <ecNumber evidence="5">3.2.1.22</ecNumber>
    </recommendedName>
    <alternativeName>
        <fullName evidence="5">Melibiase</fullName>
    </alternativeName>
</protein>
<evidence type="ECO:0000256" key="7">
    <source>
        <dbReference type="SAM" id="SignalP"/>
    </source>
</evidence>
<dbReference type="CDD" id="cd14792">
    <property type="entry name" value="GH27"/>
    <property type="match status" value="1"/>
</dbReference>
<comment type="caution">
    <text evidence="9">The sequence shown here is derived from an EMBL/GenBank/DDBJ whole genome shotgun (WGS) entry which is preliminary data.</text>
</comment>
<evidence type="ECO:0000256" key="1">
    <source>
        <dbReference type="ARBA" id="ARBA00009743"/>
    </source>
</evidence>
<evidence type="ECO:0000256" key="5">
    <source>
        <dbReference type="RuleBase" id="RU361168"/>
    </source>
</evidence>
<dbReference type="Gene3D" id="2.60.40.1180">
    <property type="entry name" value="Golgi alpha-mannosidase II"/>
    <property type="match status" value="1"/>
</dbReference>
<evidence type="ECO:0000256" key="2">
    <source>
        <dbReference type="ARBA" id="ARBA00022729"/>
    </source>
</evidence>
<evidence type="ECO:0000313" key="10">
    <source>
        <dbReference type="Proteomes" id="UP001595699"/>
    </source>
</evidence>
<keyword evidence="5" id="KW-1015">Disulfide bond</keyword>
<dbReference type="Gene3D" id="2.60.120.260">
    <property type="entry name" value="Galactose-binding domain-like"/>
    <property type="match status" value="1"/>
</dbReference>
<keyword evidence="3 5" id="KW-0378">Hydrolase</keyword>
<dbReference type="PROSITE" id="PS51175">
    <property type="entry name" value="CBM6"/>
    <property type="match status" value="1"/>
</dbReference>
<dbReference type="InterPro" id="IPR005084">
    <property type="entry name" value="CBM6"/>
</dbReference>
<dbReference type="PANTHER" id="PTHR11452:SF42">
    <property type="entry name" value="ALPHA-GALACTOSIDASE"/>
    <property type="match status" value="1"/>
</dbReference>
<dbReference type="InterPro" id="IPR013785">
    <property type="entry name" value="Aldolase_TIM"/>
</dbReference>
<dbReference type="Pfam" id="PF16499">
    <property type="entry name" value="Melibiase_2"/>
    <property type="match status" value="2"/>
</dbReference>
<organism evidence="9 10">
    <name type="scientific">Tenggerimyces flavus</name>
    <dbReference type="NCBI Taxonomy" id="1708749"/>
    <lineage>
        <taxon>Bacteria</taxon>
        <taxon>Bacillati</taxon>
        <taxon>Actinomycetota</taxon>
        <taxon>Actinomycetes</taxon>
        <taxon>Propionibacteriales</taxon>
        <taxon>Nocardioidaceae</taxon>
        <taxon>Tenggerimyces</taxon>
    </lineage>
</organism>